<evidence type="ECO:0000313" key="2">
    <source>
        <dbReference type="EMBL" id="MFC6007264.1"/>
    </source>
</evidence>
<sequence>MGNVVVDQIGPSGALLQDVDTTLSSRGRAELLLAALPSATLQKYAGVWVVSIEGQIILSKQVTYLGVPWPAYKKRIQIPKTWLDVYSRAEEDGLTVRFVGIYHYGPVTILVDFDPDTYVTRKANNSSAHVSSNDLYQAQTVGQFSREDKSGNRLTSVRADQFATYIQAGYKERNPHIEVFDRFSDVLLNGARIEGLAAAQEMHAANWRDKFQNEWAGFYVEFRLSRFLSEHNLRDHVEVQKEKRKGEYDYDLRFLNHGMLEHYGDLKASNVAVNDSPGNDAADFYRCLTETGRFWYVIYEHETWHGRDNANMSTIAWNDWRRSVGHVGRGSDYDPLSYAGRFKEAVRFVRVKILEVNQANVGIVLGDFQTDFKQPDGKPRKGKVMIRKKDIDNFLIYSRSIDVPANA</sequence>
<proteinExistence type="predicted"/>
<dbReference type="Pfam" id="PF20296">
    <property type="entry name" value="MTaX1"/>
    <property type="match status" value="1"/>
</dbReference>
<evidence type="ECO:0000259" key="1">
    <source>
        <dbReference type="Pfam" id="PF20296"/>
    </source>
</evidence>
<comment type="caution">
    <text evidence="2">The sequence shown here is derived from an EMBL/GenBank/DDBJ whole genome shotgun (WGS) entry which is preliminary data.</text>
</comment>
<reference evidence="3" key="1">
    <citation type="journal article" date="2019" name="Int. J. Syst. Evol. Microbiol.">
        <title>The Global Catalogue of Microorganisms (GCM) 10K type strain sequencing project: providing services to taxonomists for standard genome sequencing and annotation.</title>
        <authorList>
            <consortium name="The Broad Institute Genomics Platform"/>
            <consortium name="The Broad Institute Genome Sequencing Center for Infectious Disease"/>
            <person name="Wu L."/>
            <person name="Ma J."/>
        </authorList>
    </citation>
    <scope>NUCLEOTIDE SEQUENCE [LARGE SCALE GENOMIC DNA]</scope>
    <source>
        <strain evidence="3">KACC 14249</strain>
    </source>
</reference>
<keyword evidence="3" id="KW-1185">Reference proteome</keyword>
<feature type="domain" description="Methylase-associated X1" evidence="1">
    <location>
        <begin position="56"/>
        <end position="166"/>
    </location>
</feature>
<dbReference type="InterPro" id="IPR046894">
    <property type="entry name" value="MTaX1"/>
</dbReference>
<name>A0ABW1JDK0_9ACTN</name>
<protein>
    <recommendedName>
        <fullName evidence="1">Methylase-associated X1 domain-containing protein</fullName>
    </recommendedName>
</protein>
<dbReference type="RefSeq" id="WP_345716069.1">
    <property type="nucleotide sequence ID" value="NZ_BAABFP010000004.1"/>
</dbReference>
<organism evidence="2 3">
    <name type="scientific">Angustibacter luteus</name>
    <dbReference type="NCBI Taxonomy" id="658456"/>
    <lineage>
        <taxon>Bacteria</taxon>
        <taxon>Bacillati</taxon>
        <taxon>Actinomycetota</taxon>
        <taxon>Actinomycetes</taxon>
        <taxon>Kineosporiales</taxon>
        <taxon>Kineosporiaceae</taxon>
    </lineage>
</organism>
<dbReference type="Proteomes" id="UP001596189">
    <property type="component" value="Unassembled WGS sequence"/>
</dbReference>
<evidence type="ECO:0000313" key="3">
    <source>
        <dbReference type="Proteomes" id="UP001596189"/>
    </source>
</evidence>
<accession>A0ABW1JDK0</accession>
<dbReference type="EMBL" id="JBHSRD010000003">
    <property type="protein sequence ID" value="MFC6007264.1"/>
    <property type="molecule type" value="Genomic_DNA"/>
</dbReference>
<gene>
    <name evidence="2" type="ORF">ACFQDO_09000</name>
</gene>